<feature type="domain" description="Putative sugar diacid recognition" evidence="2">
    <location>
        <begin position="5"/>
        <end position="138"/>
    </location>
</feature>
<feature type="domain" description="PucR C-terminal helix-turn-helix" evidence="3">
    <location>
        <begin position="317"/>
        <end position="372"/>
    </location>
</feature>
<dbReference type="EMBL" id="JBHLUX010000001">
    <property type="protein sequence ID" value="MFC0469043.1"/>
    <property type="molecule type" value="Genomic_DNA"/>
</dbReference>
<evidence type="ECO:0000313" key="5">
    <source>
        <dbReference type="EMBL" id="MFC0469043.1"/>
    </source>
</evidence>
<dbReference type="InterPro" id="IPR041522">
    <property type="entry name" value="CdaR_GGDEF"/>
</dbReference>
<dbReference type="PANTHER" id="PTHR33744">
    <property type="entry name" value="CARBOHYDRATE DIACID REGULATOR"/>
    <property type="match status" value="1"/>
</dbReference>
<dbReference type="RefSeq" id="WP_335958186.1">
    <property type="nucleotide sequence ID" value="NZ_JAXBLX010000001.1"/>
</dbReference>
<proteinExistence type="inferred from homology"/>
<evidence type="ECO:0000259" key="2">
    <source>
        <dbReference type="Pfam" id="PF05651"/>
    </source>
</evidence>
<sequence length="383" mass="44247">MPMYLTEQLAQEIVDRTMAILPFNINVMDHDGRIIGSGDRRRLFKKHQVAHEVVRRKETIEIRKVDTNQWEGVKEGINLPILFQGKVLGVVGITGDLDEARGYGQLVKVTTEMMIEQAFMQSQLQLDKRLKEEIVHQLISGNLLREELLFEKAKSVQIDLHIPRVAVVLKSHAHQLESNQKVEFVINEMKEEGDLVVPTYTGEVIILKKVQVVHGRCDQERTLSTIRIWLSRLKKMDPAVQVAIGTYYTELDKLSKSYQEAKETLVVGEKLAPHENLLLYDDFSMYVFVNELAKSVDQNPFLNLITKLKEHDELGELQRTLEVYIQESGKAINTANELFIHRNSLQYRLEKIKEITGKDPRDYKDLFELYLAKIIEKLIADKE</sequence>
<evidence type="ECO:0000256" key="1">
    <source>
        <dbReference type="ARBA" id="ARBA00006754"/>
    </source>
</evidence>
<evidence type="ECO:0000259" key="4">
    <source>
        <dbReference type="Pfam" id="PF17853"/>
    </source>
</evidence>
<dbReference type="InterPro" id="IPR042070">
    <property type="entry name" value="PucR_C-HTH_sf"/>
</dbReference>
<dbReference type="Pfam" id="PF05651">
    <property type="entry name" value="Diacid_rec"/>
    <property type="match status" value="1"/>
</dbReference>
<dbReference type="InterPro" id="IPR051448">
    <property type="entry name" value="CdaR-like_regulators"/>
</dbReference>
<dbReference type="PANTHER" id="PTHR33744:SF15">
    <property type="entry name" value="CARBOHYDRATE DIACID REGULATOR"/>
    <property type="match status" value="1"/>
</dbReference>
<dbReference type="Gene3D" id="1.10.10.2840">
    <property type="entry name" value="PucR C-terminal helix-turn-helix domain"/>
    <property type="match status" value="1"/>
</dbReference>
<comment type="similarity">
    <text evidence="1">Belongs to the CdaR family.</text>
</comment>
<dbReference type="Pfam" id="PF17853">
    <property type="entry name" value="GGDEF_2"/>
    <property type="match status" value="1"/>
</dbReference>
<keyword evidence="6" id="KW-1185">Reference proteome</keyword>
<protein>
    <submittedName>
        <fullName evidence="5">CdaR family transcriptional regulator</fullName>
    </submittedName>
</protein>
<reference evidence="5 6" key="1">
    <citation type="submission" date="2024-09" db="EMBL/GenBank/DDBJ databases">
        <authorList>
            <person name="Sun Q."/>
            <person name="Mori K."/>
        </authorList>
    </citation>
    <scope>NUCLEOTIDE SEQUENCE [LARGE SCALE GENOMIC DNA]</scope>
    <source>
        <strain evidence="5 6">NCAIM B.02610</strain>
    </source>
</reference>
<dbReference type="Proteomes" id="UP001589838">
    <property type="component" value="Unassembled WGS sequence"/>
</dbReference>
<evidence type="ECO:0000259" key="3">
    <source>
        <dbReference type="Pfam" id="PF13556"/>
    </source>
</evidence>
<feature type="domain" description="CdaR GGDEF-like" evidence="4">
    <location>
        <begin position="145"/>
        <end position="265"/>
    </location>
</feature>
<comment type="caution">
    <text evidence="5">The sequence shown here is derived from an EMBL/GenBank/DDBJ whole genome shotgun (WGS) entry which is preliminary data.</text>
</comment>
<gene>
    <name evidence="5" type="ORF">ACFFHM_00295</name>
</gene>
<dbReference type="InterPro" id="IPR025736">
    <property type="entry name" value="PucR_C-HTH_dom"/>
</dbReference>
<dbReference type="Pfam" id="PF13556">
    <property type="entry name" value="HTH_30"/>
    <property type="match status" value="1"/>
</dbReference>
<dbReference type="InterPro" id="IPR008599">
    <property type="entry name" value="Diacid_rec"/>
</dbReference>
<accession>A0ABV6K6U7</accession>
<name>A0ABV6K6U7_9BACI</name>
<organism evidence="5 6">
    <name type="scientific">Halalkalibacter kiskunsagensis</name>
    <dbReference type="NCBI Taxonomy" id="1548599"/>
    <lineage>
        <taxon>Bacteria</taxon>
        <taxon>Bacillati</taxon>
        <taxon>Bacillota</taxon>
        <taxon>Bacilli</taxon>
        <taxon>Bacillales</taxon>
        <taxon>Bacillaceae</taxon>
        <taxon>Halalkalibacter</taxon>
    </lineage>
</organism>
<evidence type="ECO:0000313" key="6">
    <source>
        <dbReference type="Proteomes" id="UP001589838"/>
    </source>
</evidence>